<evidence type="ECO:0000259" key="2">
    <source>
        <dbReference type="PROSITE" id="PS50110"/>
    </source>
</evidence>
<dbReference type="EMBL" id="QTJV01000007">
    <property type="protein sequence ID" value="RFM33411.1"/>
    <property type="molecule type" value="Genomic_DNA"/>
</dbReference>
<protein>
    <submittedName>
        <fullName evidence="4">DNA-binding response regulator</fullName>
    </submittedName>
</protein>
<dbReference type="Gene3D" id="2.40.50.1020">
    <property type="entry name" value="LytTr DNA-binding domain"/>
    <property type="match status" value="1"/>
</dbReference>
<dbReference type="InterPro" id="IPR007492">
    <property type="entry name" value="LytTR_DNA-bd_dom"/>
</dbReference>
<organism evidence="4 5">
    <name type="scientific">Chitinophaga silvisoli</name>
    <dbReference type="NCBI Taxonomy" id="2291814"/>
    <lineage>
        <taxon>Bacteria</taxon>
        <taxon>Pseudomonadati</taxon>
        <taxon>Bacteroidota</taxon>
        <taxon>Chitinophagia</taxon>
        <taxon>Chitinophagales</taxon>
        <taxon>Chitinophagaceae</taxon>
        <taxon>Chitinophaga</taxon>
    </lineage>
</organism>
<accession>A0A3E1NZP3</accession>
<dbReference type="SUPFAM" id="SSF52172">
    <property type="entry name" value="CheY-like"/>
    <property type="match status" value="1"/>
</dbReference>
<dbReference type="Pfam" id="PF04397">
    <property type="entry name" value="LytTR"/>
    <property type="match status" value="1"/>
</dbReference>
<dbReference type="PROSITE" id="PS50930">
    <property type="entry name" value="HTH_LYTTR"/>
    <property type="match status" value="1"/>
</dbReference>
<dbReference type="GO" id="GO:0000156">
    <property type="term" value="F:phosphorelay response regulator activity"/>
    <property type="evidence" value="ECO:0007669"/>
    <property type="project" value="InterPro"/>
</dbReference>
<dbReference type="Pfam" id="PF00072">
    <property type="entry name" value="Response_reg"/>
    <property type="match status" value="1"/>
</dbReference>
<dbReference type="GO" id="GO:0003677">
    <property type="term" value="F:DNA binding"/>
    <property type="evidence" value="ECO:0007669"/>
    <property type="project" value="UniProtKB-KW"/>
</dbReference>
<comment type="caution">
    <text evidence="4">The sequence shown here is derived from an EMBL/GenBank/DDBJ whole genome shotgun (WGS) entry which is preliminary data.</text>
</comment>
<dbReference type="AlphaFoldDB" id="A0A3E1NZP3"/>
<feature type="domain" description="Response regulatory" evidence="2">
    <location>
        <begin position="4"/>
        <end position="116"/>
    </location>
</feature>
<evidence type="ECO:0000313" key="4">
    <source>
        <dbReference type="EMBL" id="RFM33411.1"/>
    </source>
</evidence>
<evidence type="ECO:0000313" key="5">
    <source>
        <dbReference type="Proteomes" id="UP000261174"/>
    </source>
</evidence>
<dbReference type="SMART" id="SM00850">
    <property type="entry name" value="LytTR"/>
    <property type="match status" value="1"/>
</dbReference>
<keyword evidence="5" id="KW-1185">Reference proteome</keyword>
<keyword evidence="4" id="KW-0238">DNA-binding</keyword>
<evidence type="ECO:0000259" key="3">
    <source>
        <dbReference type="PROSITE" id="PS50930"/>
    </source>
</evidence>
<feature type="modified residue" description="4-aspartylphosphate" evidence="1">
    <location>
        <position position="56"/>
    </location>
</feature>
<dbReference type="PROSITE" id="PS50110">
    <property type="entry name" value="RESPONSE_REGULATORY"/>
    <property type="match status" value="1"/>
</dbReference>
<keyword evidence="1" id="KW-0597">Phosphoprotein</keyword>
<reference evidence="4 5" key="1">
    <citation type="submission" date="2018-08" db="EMBL/GenBank/DDBJ databases">
        <title>Chitinophaga sp. K20C18050901, a novel bacterium isolated from forest soil.</title>
        <authorList>
            <person name="Wang C."/>
        </authorList>
    </citation>
    <scope>NUCLEOTIDE SEQUENCE [LARGE SCALE GENOMIC DNA]</scope>
    <source>
        <strain evidence="4 5">K20C18050901</strain>
    </source>
</reference>
<dbReference type="PANTHER" id="PTHR37299">
    <property type="entry name" value="TRANSCRIPTIONAL REGULATOR-RELATED"/>
    <property type="match status" value="1"/>
</dbReference>
<dbReference type="PANTHER" id="PTHR37299:SF1">
    <property type="entry name" value="STAGE 0 SPORULATION PROTEIN A HOMOLOG"/>
    <property type="match status" value="1"/>
</dbReference>
<dbReference type="InterPro" id="IPR001789">
    <property type="entry name" value="Sig_transdc_resp-reg_receiver"/>
</dbReference>
<dbReference type="RefSeq" id="WP_116855258.1">
    <property type="nucleotide sequence ID" value="NZ_QTJV01000007.1"/>
</dbReference>
<name>A0A3E1NZP3_9BACT</name>
<proteinExistence type="predicted"/>
<dbReference type="Proteomes" id="UP000261174">
    <property type="component" value="Unassembled WGS sequence"/>
</dbReference>
<dbReference type="SMART" id="SM00448">
    <property type="entry name" value="REC"/>
    <property type="match status" value="1"/>
</dbReference>
<dbReference type="Gene3D" id="3.40.50.2300">
    <property type="match status" value="1"/>
</dbReference>
<dbReference type="InterPro" id="IPR011006">
    <property type="entry name" value="CheY-like_superfamily"/>
</dbReference>
<dbReference type="OrthoDB" id="9787344at2"/>
<sequence length="230" mass="26001">MKIRCLIIDDETLAHDVIESYIKEFPLIELVRKCNNAIEALEALQQEGNIQLLFLDIKMPGLSGINLLKSLPKAPDIIFTTAYPQHAVEGFELNAVDYLLKPFSFERFLLAVNKVRHKIELESRSAAAQGYFTVKADKRIHKLNFEDVTYMNSIGDYLKIFLKNGKVIITGETLKSIEESLPSNLFLRIHKSYIVAVSSILYIEGNQLVIAGASLPIGLKYKDQVIDRFA</sequence>
<dbReference type="InterPro" id="IPR046947">
    <property type="entry name" value="LytR-like"/>
</dbReference>
<gene>
    <name evidence="4" type="ORF">DXN04_20530</name>
</gene>
<evidence type="ECO:0000256" key="1">
    <source>
        <dbReference type="PROSITE-ProRule" id="PRU00169"/>
    </source>
</evidence>
<feature type="domain" description="HTH LytTR-type" evidence="3">
    <location>
        <begin position="132"/>
        <end position="200"/>
    </location>
</feature>